<proteinExistence type="predicted"/>
<evidence type="ECO:0000313" key="2">
    <source>
        <dbReference type="Proteomes" id="UP001524473"/>
    </source>
</evidence>
<name>A0ABT1S4F3_9FIRM</name>
<evidence type="ECO:0000313" key="1">
    <source>
        <dbReference type="EMBL" id="MCQ4841796.1"/>
    </source>
</evidence>
<dbReference type="Proteomes" id="UP001524473">
    <property type="component" value="Unassembled WGS sequence"/>
</dbReference>
<sequence length="505" mass="59136">MVDQQEALERQRELYQEKNEHLERFLEPVAPYEFYREIFPEGSFERKGHFEDRKGNGIAVTVQKVEVDKAIGIALQIEGDGKAKRCTITDELDELRELQDTDFTIMSPISYFGLRRCGKNARYLYALVFDLDGVGMPQLRDTLHQMNKDILPQATFVVNSGTGLHLYYVLKEPVPMYPHNQKCLKELKYSLTRQIWNRYTSTIKEPQMQGILQGFRVVGSGSKLGREYPVRAFRLGGPVELAQLLDYIPDSNGERQRLEGLMRKSRLSLDEAKEKYPDWYERRIIKKERRGRWTVKRDLYDWWLHRIADEIRVGHRFYGIMTLAIYAKKCGIDEDELRRDAFALLQPYDDMSVEDINRFTKDDVVCALEMFNEDYVTFPRDDIAKLSGLTMPVNKRNWRKQEEHIQVMNTMKALKKQLGEIVNEGRPKGSGTAQVRVYEWRQQHPEGRKADCHRETGLDPKTIRKWWDCPPPAVRFEDGHITVRVSPSQELSDWLLDALHNEGQE</sequence>
<comment type="caution">
    <text evidence="1">The sequence shown here is derived from an EMBL/GenBank/DDBJ whole genome shotgun (WGS) entry which is preliminary data.</text>
</comment>
<gene>
    <name evidence="1" type="ORF">NE695_17980</name>
</gene>
<keyword evidence="2" id="KW-1185">Reference proteome</keyword>
<organism evidence="1 2">
    <name type="scientific">Neglectibacter timonensis</name>
    <dbReference type="NCBI Taxonomy" id="1776382"/>
    <lineage>
        <taxon>Bacteria</taxon>
        <taxon>Bacillati</taxon>
        <taxon>Bacillota</taxon>
        <taxon>Clostridia</taxon>
        <taxon>Eubacteriales</taxon>
        <taxon>Oscillospiraceae</taxon>
        <taxon>Neglectibacter</taxon>
    </lineage>
</organism>
<protein>
    <recommendedName>
        <fullName evidence="3">Primase-like protein</fullName>
    </recommendedName>
</protein>
<dbReference type="RefSeq" id="WP_256192456.1">
    <property type="nucleotide sequence ID" value="NZ_JANFZG010000078.1"/>
</dbReference>
<dbReference type="EMBL" id="JANFZH010000078">
    <property type="protein sequence ID" value="MCQ4841796.1"/>
    <property type="molecule type" value="Genomic_DNA"/>
</dbReference>
<evidence type="ECO:0008006" key="3">
    <source>
        <dbReference type="Google" id="ProtNLM"/>
    </source>
</evidence>
<reference evidence="1 2" key="1">
    <citation type="submission" date="2022-06" db="EMBL/GenBank/DDBJ databases">
        <title>Isolation of gut microbiota from human fecal samples.</title>
        <authorList>
            <person name="Pamer E.G."/>
            <person name="Barat B."/>
            <person name="Waligurski E."/>
            <person name="Medina S."/>
            <person name="Paddock L."/>
            <person name="Mostad J."/>
        </authorList>
    </citation>
    <scope>NUCLEOTIDE SEQUENCE [LARGE SCALE GENOMIC DNA]</scope>
    <source>
        <strain evidence="1 2">DFI.9.73</strain>
    </source>
</reference>
<accession>A0ABT1S4F3</accession>